<dbReference type="EMBL" id="CM032185">
    <property type="protein sequence ID" value="KAG7092010.1"/>
    <property type="molecule type" value="Genomic_DNA"/>
</dbReference>
<accession>A0A9P7RYG0</accession>
<evidence type="ECO:0000313" key="1">
    <source>
        <dbReference type="EMBL" id="KAG7092010.1"/>
    </source>
</evidence>
<proteinExistence type="predicted"/>
<dbReference type="KEGG" id="more:E1B28_008396"/>
<evidence type="ECO:0000313" key="2">
    <source>
        <dbReference type="Proteomes" id="UP001049176"/>
    </source>
</evidence>
<dbReference type="GeneID" id="66077472"/>
<sequence length="99" mass="11876">MNSWITLDKTVDMFELRLMHRTEAWNPHKLKQCHLSQPNTESTQTFEDHTNHLTQLINQHLPQLEDDNNDNDAVRDLSNLFDFTKPFWVNKWENNAQRS</sequence>
<dbReference type="RefSeq" id="XP_043008480.1">
    <property type="nucleotide sequence ID" value="XM_043153196.1"/>
</dbReference>
<dbReference type="Proteomes" id="UP001049176">
    <property type="component" value="Chromosome 5"/>
</dbReference>
<name>A0A9P7RYG0_9AGAR</name>
<comment type="caution">
    <text evidence="1">The sequence shown here is derived from an EMBL/GenBank/DDBJ whole genome shotgun (WGS) entry which is preliminary data.</text>
</comment>
<keyword evidence="2" id="KW-1185">Reference proteome</keyword>
<organism evidence="1 2">
    <name type="scientific">Marasmius oreades</name>
    <name type="common">fairy-ring Marasmius</name>
    <dbReference type="NCBI Taxonomy" id="181124"/>
    <lineage>
        <taxon>Eukaryota</taxon>
        <taxon>Fungi</taxon>
        <taxon>Dikarya</taxon>
        <taxon>Basidiomycota</taxon>
        <taxon>Agaricomycotina</taxon>
        <taxon>Agaricomycetes</taxon>
        <taxon>Agaricomycetidae</taxon>
        <taxon>Agaricales</taxon>
        <taxon>Marasmiineae</taxon>
        <taxon>Marasmiaceae</taxon>
        <taxon>Marasmius</taxon>
    </lineage>
</organism>
<gene>
    <name evidence="1" type="ORF">E1B28_008396</name>
</gene>
<dbReference type="AlphaFoldDB" id="A0A9P7RYG0"/>
<protein>
    <submittedName>
        <fullName evidence="1">Uncharacterized protein</fullName>
    </submittedName>
</protein>
<reference evidence="1" key="1">
    <citation type="journal article" date="2021" name="Genome Biol. Evol.">
        <title>The assembled and annotated genome of the fairy-ring fungus Marasmius oreades.</title>
        <authorList>
            <person name="Hiltunen M."/>
            <person name="Ament-Velasquez S.L."/>
            <person name="Johannesson H."/>
        </authorList>
    </citation>
    <scope>NUCLEOTIDE SEQUENCE</scope>
    <source>
        <strain evidence="1">03SP1</strain>
    </source>
</reference>